<dbReference type="InterPro" id="IPR052254">
    <property type="entry name" value="CUL4-DDB1_E3_ligase_receptor"/>
</dbReference>
<dbReference type="EMBL" id="PGCI01000258">
    <property type="protein sequence ID" value="PLW31877.1"/>
    <property type="molecule type" value="Genomic_DNA"/>
</dbReference>
<evidence type="ECO:0000313" key="4">
    <source>
        <dbReference type="EMBL" id="PLW31877.1"/>
    </source>
</evidence>
<dbReference type="Gene3D" id="2.130.10.10">
    <property type="entry name" value="YVTN repeat-like/Quinoprotein amine dehydrogenase"/>
    <property type="match status" value="1"/>
</dbReference>
<evidence type="ECO:0000313" key="5">
    <source>
        <dbReference type="Proteomes" id="UP000235392"/>
    </source>
</evidence>
<dbReference type="Proteomes" id="UP000235392">
    <property type="component" value="Unassembled WGS sequence"/>
</dbReference>
<dbReference type="AlphaFoldDB" id="A0A2N5U296"/>
<accession>A0A2N5U296</accession>
<gene>
    <name evidence="4" type="ORF">PCASD_13209</name>
</gene>
<comment type="caution">
    <text evidence="4">The sequence shown here is derived from an EMBL/GenBank/DDBJ whole genome shotgun (WGS) entry which is preliminary data.</text>
</comment>
<sequence length="595" mass="65493">MNAATLDMQEIGHTGSSEHDPKSSRRIKELQEAIQHQNHMGMTEQRAKQLTASHIAALDKVRQDSYFLPSNMVVECSIKYIESQALSIAYQTETVQHLQNTKDVAKQLLPVRPVTHFQKIRPTGDKKDAINTIHSLNTTPGLLLDTPACQIKFSNQLPQAVHGYEYDPVQNRFFKLPPSRPRQVPKIGTSTDIITAASQDAPPAFNFTLPSARPSIRPKFNPETDPGSAFKRSRHSTNTVYGTSCSTSALPCHLSFPSPMGHAINGEISTVTLSQFQGAGRPNQILMVGTTFSEALLCDFGQLVHGRSPVRWTSVNLSPGIESGTMKPLTCITSQSGITCFASTSGCVLTTTPHSGRAGIPRLVPCASFTDTTWSLSLTSQHLLMGVEKGLHVYDYQRQATATRSEHLQSSIFAIERINNVNFLLGTRAGNIIPHDLRAPNVFRQAQMLNGRPIYHIKHIEEFQFLIVGATGYAKLHDIRFMASAPTISLHGLENACDRSVAVTISKDRNLVCMPGEDHTVKVWDLKSQPVPGVGLQPITTQSTNGIPSSVIFVDRLEPKFWSMDPRRTIKRKVPSGPGIIFGLKKALHWLGPHI</sequence>
<dbReference type="GO" id="GO:0080008">
    <property type="term" value="C:Cul4-RING E3 ubiquitin ligase complex"/>
    <property type="evidence" value="ECO:0007669"/>
    <property type="project" value="TreeGrafter"/>
</dbReference>
<keyword evidence="2" id="KW-0677">Repeat</keyword>
<evidence type="ECO:0000256" key="1">
    <source>
        <dbReference type="ARBA" id="ARBA00022574"/>
    </source>
</evidence>
<reference evidence="4 5" key="1">
    <citation type="submission" date="2017-11" db="EMBL/GenBank/DDBJ databases">
        <title>De novo assembly and phasing of dikaryotic genomes from two isolates of Puccinia coronata f. sp. avenae, the causal agent of oat crown rust.</title>
        <authorList>
            <person name="Miller M.E."/>
            <person name="Zhang Y."/>
            <person name="Omidvar V."/>
            <person name="Sperschneider J."/>
            <person name="Schwessinger B."/>
            <person name="Raley C."/>
            <person name="Palmer J.M."/>
            <person name="Garnica D."/>
            <person name="Upadhyaya N."/>
            <person name="Rathjen J."/>
            <person name="Taylor J.M."/>
            <person name="Park R.F."/>
            <person name="Dodds P.N."/>
            <person name="Hirsch C.D."/>
            <person name="Kianian S.F."/>
            <person name="Figueroa M."/>
        </authorList>
    </citation>
    <scope>NUCLEOTIDE SEQUENCE [LARGE SCALE GENOMIC DNA]</scope>
    <source>
        <strain evidence="4">12SD80</strain>
    </source>
</reference>
<proteinExistence type="predicted"/>
<protein>
    <submittedName>
        <fullName evidence="4">Uncharacterized protein</fullName>
    </submittedName>
</protein>
<dbReference type="PANTHER" id="PTHR44472">
    <property type="entry name" value="DDB1- AND CUL4-ASSOCIATED FACTOR 4-RELATED"/>
    <property type="match status" value="1"/>
</dbReference>
<dbReference type="PANTHER" id="PTHR44472:SF1">
    <property type="entry name" value="DDB1 AND CUL4 ASSOCIATED FACTOR 4"/>
    <property type="match status" value="1"/>
</dbReference>
<evidence type="ECO:0000256" key="3">
    <source>
        <dbReference type="SAM" id="MobiDB-lite"/>
    </source>
</evidence>
<feature type="region of interest" description="Disordered" evidence="3">
    <location>
        <begin position="211"/>
        <end position="234"/>
    </location>
</feature>
<dbReference type="InterPro" id="IPR015943">
    <property type="entry name" value="WD40/YVTN_repeat-like_dom_sf"/>
</dbReference>
<keyword evidence="1" id="KW-0853">WD repeat</keyword>
<dbReference type="SUPFAM" id="SSF50978">
    <property type="entry name" value="WD40 repeat-like"/>
    <property type="match status" value="1"/>
</dbReference>
<name>A0A2N5U296_9BASI</name>
<organism evidence="4 5">
    <name type="scientific">Puccinia coronata f. sp. avenae</name>
    <dbReference type="NCBI Taxonomy" id="200324"/>
    <lineage>
        <taxon>Eukaryota</taxon>
        <taxon>Fungi</taxon>
        <taxon>Dikarya</taxon>
        <taxon>Basidiomycota</taxon>
        <taxon>Pucciniomycotina</taxon>
        <taxon>Pucciniomycetes</taxon>
        <taxon>Pucciniales</taxon>
        <taxon>Pucciniaceae</taxon>
        <taxon>Puccinia</taxon>
    </lineage>
</organism>
<evidence type="ECO:0000256" key="2">
    <source>
        <dbReference type="ARBA" id="ARBA00022737"/>
    </source>
</evidence>
<feature type="region of interest" description="Disordered" evidence="3">
    <location>
        <begin position="1"/>
        <end position="24"/>
    </location>
</feature>
<dbReference type="InterPro" id="IPR036322">
    <property type="entry name" value="WD40_repeat_dom_sf"/>
</dbReference>